<comment type="subcellular location">
    <subcellularLocation>
        <location evidence="1">Secreted</location>
    </subcellularLocation>
</comment>
<keyword evidence="9" id="KW-1185">Reference proteome</keyword>
<evidence type="ECO:0000313" key="9">
    <source>
        <dbReference type="Proteomes" id="UP001623330"/>
    </source>
</evidence>
<dbReference type="EMBL" id="JBEVYD010000008">
    <property type="protein sequence ID" value="KAL3231206.1"/>
    <property type="molecule type" value="Genomic_DNA"/>
</dbReference>
<evidence type="ECO:0000256" key="4">
    <source>
        <dbReference type="ARBA" id="ARBA00023180"/>
    </source>
</evidence>
<dbReference type="InterPro" id="IPR001389">
    <property type="entry name" value="Flocculin"/>
</dbReference>
<gene>
    <name evidence="8" type="ORF">RNJ44_00845</name>
</gene>
<feature type="chain" id="PRO_5046813632" evidence="6">
    <location>
        <begin position="21"/>
        <end position="892"/>
    </location>
</feature>
<evidence type="ECO:0000256" key="2">
    <source>
        <dbReference type="ARBA" id="ARBA00022525"/>
    </source>
</evidence>
<proteinExistence type="predicted"/>
<dbReference type="Pfam" id="PF11765">
    <property type="entry name" value="Hyphal_reg_CWP"/>
    <property type="match status" value="1"/>
</dbReference>
<feature type="region of interest" description="Disordered" evidence="5">
    <location>
        <begin position="827"/>
        <end position="849"/>
    </location>
</feature>
<evidence type="ECO:0000256" key="6">
    <source>
        <dbReference type="SAM" id="SignalP"/>
    </source>
</evidence>
<evidence type="ECO:0000256" key="3">
    <source>
        <dbReference type="ARBA" id="ARBA00022729"/>
    </source>
</evidence>
<evidence type="ECO:0000256" key="1">
    <source>
        <dbReference type="ARBA" id="ARBA00004613"/>
    </source>
</evidence>
<protein>
    <submittedName>
        <fullName evidence="8">Some similarities with uniprot</fullName>
    </submittedName>
</protein>
<accession>A0ABR4NS87</accession>
<evidence type="ECO:0000313" key="8">
    <source>
        <dbReference type="EMBL" id="KAL3231206.1"/>
    </source>
</evidence>
<feature type="signal peptide" evidence="6">
    <location>
        <begin position="1"/>
        <end position="20"/>
    </location>
</feature>
<organism evidence="8 9">
    <name type="scientific">Nakaseomyces bracarensis</name>
    <dbReference type="NCBI Taxonomy" id="273131"/>
    <lineage>
        <taxon>Eukaryota</taxon>
        <taxon>Fungi</taxon>
        <taxon>Dikarya</taxon>
        <taxon>Ascomycota</taxon>
        <taxon>Saccharomycotina</taxon>
        <taxon>Saccharomycetes</taxon>
        <taxon>Saccharomycetales</taxon>
        <taxon>Saccharomycetaceae</taxon>
        <taxon>Nakaseomyces</taxon>
    </lineage>
</organism>
<comment type="caution">
    <text evidence="8">The sequence shown here is derived from an EMBL/GenBank/DDBJ whole genome shotgun (WGS) entry which is preliminary data.</text>
</comment>
<evidence type="ECO:0000256" key="5">
    <source>
        <dbReference type="SAM" id="MobiDB-lite"/>
    </source>
</evidence>
<feature type="compositionally biased region" description="Polar residues" evidence="5">
    <location>
        <begin position="471"/>
        <end position="483"/>
    </location>
</feature>
<reference evidence="8 9" key="1">
    <citation type="submission" date="2024-05" db="EMBL/GenBank/DDBJ databases">
        <title>Long read based assembly of the Candida bracarensis genome reveals expanded adhesin content.</title>
        <authorList>
            <person name="Marcet-Houben M."/>
            <person name="Ksiezopolska E."/>
            <person name="Gabaldon T."/>
        </authorList>
    </citation>
    <scope>NUCLEOTIDE SEQUENCE [LARGE SCALE GENOMIC DNA]</scope>
    <source>
        <strain evidence="8 9">CBM6</strain>
    </source>
</reference>
<keyword evidence="3 6" id="KW-0732">Signal</keyword>
<keyword evidence="2" id="KW-0964">Secreted</keyword>
<feature type="domain" description="Hyphally-regulated cell wall protein N-terminal" evidence="7">
    <location>
        <begin position="13"/>
        <end position="338"/>
    </location>
</feature>
<evidence type="ECO:0000259" key="7">
    <source>
        <dbReference type="Pfam" id="PF11765"/>
    </source>
</evidence>
<feature type="region of interest" description="Disordered" evidence="5">
    <location>
        <begin position="597"/>
        <end position="621"/>
    </location>
</feature>
<sequence length="892" mass="97154">MIYNKVFFTILGLIVKFSCATTIEHNTYYSGALPTDGFVVNSNNFLALLDSDTYNFQGPLTINSNAGVFIGSRDNDNNGLSSSFTVPGDLNNNGILVFSNHNKTAGGNLKWTFGSINNYGTMYFDGSSTASKNAFDVDATTQIINKGLIHFSQQPTNWDSYGNLNAPSFINDGTICLNNIKSQTLSSVDGTGCIVVSDDSAYIMQSISHGVVGPQTIFLSGQGSELYCESDSKTDNILVAGFGDGNFITFRTSIDPFRGKWSYDTDTGVLTVKVWPTMTHIFNIGKGYDSGKFKWKQVNNHVAPTLVNNAIYYDGPIPDAANKGDNCLPCKNNIPWIPKIETSSHFFPYSGDVTTTYSTSIQTLTGDDGTVTEKYDYYINTPIIVEISTFLTSGSNSYTTTKSTQQKTIIGDDGKETVRTVYYVETPIVKTVPSTEKTSLMSSYVKPSTSTNDLSTTIISFSSIPASKTTSRTTFISNSPDSDNTTSQKSNNNINISTTVSPDPIISSISIIKSTTTLHFSSSGWDVEEIISYFPKTENLGQVVQGMGTEYFKDRVDAQPLYLSSQTNSSSEVLTKSDNQITSSSNIYGNVTQTTQNSPIITSEPTSSTMFSNSDNRTNSQINSENTRITLSTSLKNPTSTELNNSVPSILSKSDSNLFLNVTISKFLYSTTLTTVTNCHDEICTYTTPFSRNKSFASRDHPSLSTNVKAQSTISASILNKSMVLDDSKLKLHDLYNKSAPSTTTTITTTTTQDLIQTTQKLIVTNSFIASTKTVTFKNTVTASPNNSENNYNISPVISTKTVTAEEIGQVLNKTNTVLVRTTLDTQGSVNGESESETTPITKPISQSTATTNRYPNIVEIQTIQHNNQAVKRISSIRVLVSFIALSAFLIF</sequence>
<feature type="region of interest" description="Disordered" evidence="5">
    <location>
        <begin position="471"/>
        <end position="496"/>
    </location>
</feature>
<dbReference type="InterPro" id="IPR021031">
    <property type="entry name" value="Hyphal-reg_cell_wall_N"/>
</dbReference>
<dbReference type="Proteomes" id="UP001623330">
    <property type="component" value="Unassembled WGS sequence"/>
</dbReference>
<feature type="compositionally biased region" description="Low complexity" evidence="5">
    <location>
        <begin position="484"/>
        <end position="496"/>
    </location>
</feature>
<feature type="compositionally biased region" description="Polar residues" evidence="5">
    <location>
        <begin position="610"/>
        <end position="621"/>
    </location>
</feature>
<name>A0ABR4NS87_9SACH</name>
<keyword evidence="4" id="KW-0325">Glycoprotein</keyword>
<dbReference type="Pfam" id="PF00624">
    <property type="entry name" value="Flocculin"/>
    <property type="match status" value="2"/>
</dbReference>
<feature type="compositionally biased region" description="Low complexity" evidence="5">
    <location>
        <begin position="598"/>
        <end position="609"/>
    </location>
</feature>